<accession>A0A2H3K2L8</accession>
<dbReference type="AlphaFoldDB" id="A0A2H3K2L8"/>
<dbReference type="GO" id="GO:0034709">
    <property type="term" value="C:methylosome"/>
    <property type="evidence" value="ECO:0007669"/>
    <property type="project" value="InterPro"/>
</dbReference>
<dbReference type="GO" id="GO:0005829">
    <property type="term" value="C:cytosol"/>
    <property type="evidence" value="ECO:0007669"/>
    <property type="project" value="InterPro"/>
</dbReference>
<evidence type="ECO:0000313" key="7">
    <source>
        <dbReference type="Proteomes" id="UP000218811"/>
    </source>
</evidence>
<dbReference type="PANTHER" id="PTHR21399">
    <property type="entry name" value="CHLORIDE CONDUCTANCE REGULATORY PROTEIN ICLN"/>
    <property type="match status" value="1"/>
</dbReference>
<dbReference type="GO" id="GO:0006884">
    <property type="term" value="P:cell volume homeostasis"/>
    <property type="evidence" value="ECO:0007669"/>
    <property type="project" value="InterPro"/>
</dbReference>
<dbReference type="GO" id="GO:0000387">
    <property type="term" value="P:spliceosomal snRNP assembly"/>
    <property type="evidence" value="ECO:0007669"/>
    <property type="project" value="InterPro"/>
</dbReference>
<dbReference type="EMBL" id="KB468124">
    <property type="protein sequence ID" value="PCH42637.1"/>
    <property type="molecule type" value="Genomic_DNA"/>
</dbReference>
<dbReference type="STRING" id="742152.A0A2H3K2L8"/>
<keyword evidence="5" id="KW-0539">Nucleus</keyword>
<gene>
    <name evidence="6" type="ORF">WOLCODRAFT_89932</name>
</gene>
<evidence type="ECO:0000256" key="5">
    <source>
        <dbReference type="ARBA" id="ARBA00023242"/>
    </source>
</evidence>
<reference evidence="6 7" key="1">
    <citation type="journal article" date="2012" name="Science">
        <title>The Paleozoic origin of enzymatic lignin decomposition reconstructed from 31 fungal genomes.</title>
        <authorList>
            <person name="Floudas D."/>
            <person name="Binder M."/>
            <person name="Riley R."/>
            <person name="Barry K."/>
            <person name="Blanchette R.A."/>
            <person name="Henrissat B."/>
            <person name="Martinez A.T."/>
            <person name="Otillar R."/>
            <person name="Spatafora J.W."/>
            <person name="Yadav J.S."/>
            <person name="Aerts A."/>
            <person name="Benoit I."/>
            <person name="Boyd A."/>
            <person name="Carlson A."/>
            <person name="Copeland A."/>
            <person name="Coutinho P.M."/>
            <person name="de Vries R.P."/>
            <person name="Ferreira P."/>
            <person name="Findley K."/>
            <person name="Foster B."/>
            <person name="Gaskell J."/>
            <person name="Glotzer D."/>
            <person name="Gorecki P."/>
            <person name="Heitman J."/>
            <person name="Hesse C."/>
            <person name="Hori C."/>
            <person name="Igarashi K."/>
            <person name="Jurgens J.A."/>
            <person name="Kallen N."/>
            <person name="Kersten P."/>
            <person name="Kohler A."/>
            <person name="Kuees U."/>
            <person name="Kumar T.K.A."/>
            <person name="Kuo A."/>
            <person name="LaButti K."/>
            <person name="Larrondo L.F."/>
            <person name="Lindquist E."/>
            <person name="Ling A."/>
            <person name="Lombard V."/>
            <person name="Lucas S."/>
            <person name="Lundell T."/>
            <person name="Martin R."/>
            <person name="McLaughlin D.J."/>
            <person name="Morgenstern I."/>
            <person name="Morin E."/>
            <person name="Murat C."/>
            <person name="Nagy L.G."/>
            <person name="Nolan M."/>
            <person name="Ohm R.A."/>
            <person name="Patyshakuliyeva A."/>
            <person name="Rokas A."/>
            <person name="Ruiz-Duenas F.J."/>
            <person name="Sabat G."/>
            <person name="Salamov A."/>
            <person name="Samejima M."/>
            <person name="Schmutz J."/>
            <person name="Slot J.C."/>
            <person name="St John F."/>
            <person name="Stenlid J."/>
            <person name="Sun H."/>
            <person name="Sun S."/>
            <person name="Syed K."/>
            <person name="Tsang A."/>
            <person name="Wiebenga A."/>
            <person name="Young D."/>
            <person name="Pisabarro A."/>
            <person name="Eastwood D.C."/>
            <person name="Martin F."/>
            <person name="Cullen D."/>
            <person name="Grigoriev I.V."/>
            <person name="Hibbett D.S."/>
        </authorList>
    </citation>
    <scope>NUCLEOTIDE SEQUENCE [LARGE SCALE GENOMIC DNA]</scope>
    <source>
        <strain evidence="6 7">MD-104</strain>
    </source>
</reference>
<sequence length="206" mass="22059">MSPFTLITALPSFISLEQHRELVASTPGSFSDIPPVLRHKEENVSVAIDPPLEGFGTEDCTSGTLYIIESVLVFMSITGRGFQVEYPSVTLHAVSRADSGPSIYCQLDDPPTADDGGQLGEDEGSEMKELVIVPSPGSLDTIFENLSICASLHPDPASLSDGLDDDAFVNADGNGLEAFDGDESQELSEVGRVRSNFVNNSRYAPY</sequence>
<evidence type="ECO:0000256" key="3">
    <source>
        <dbReference type="ARBA" id="ARBA00007054"/>
    </source>
</evidence>
<dbReference type="InterPro" id="IPR003521">
    <property type="entry name" value="ICln"/>
</dbReference>
<dbReference type="PRINTS" id="PR01348">
    <property type="entry name" value="ICLNCHANNEL"/>
</dbReference>
<evidence type="ECO:0000313" key="6">
    <source>
        <dbReference type="EMBL" id="PCH42637.1"/>
    </source>
</evidence>
<dbReference type="OrthoDB" id="19714at2759"/>
<comment type="similarity">
    <text evidence="3">Belongs to the pICln (TC 1.A.47) family.</text>
</comment>
<evidence type="ECO:0008006" key="8">
    <source>
        <dbReference type="Google" id="ProtNLM"/>
    </source>
</evidence>
<dbReference type="PANTHER" id="PTHR21399:SF0">
    <property type="entry name" value="METHYLOSOME SUBUNIT PICLN"/>
    <property type="match status" value="1"/>
</dbReference>
<dbReference type="GO" id="GO:0045292">
    <property type="term" value="P:mRNA cis splicing, via spliceosome"/>
    <property type="evidence" value="ECO:0007669"/>
    <property type="project" value="TreeGrafter"/>
</dbReference>
<dbReference type="GO" id="GO:0005681">
    <property type="term" value="C:spliceosomal complex"/>
    <property type="evidence" value="ECO:0007669"/>
    <property type="project" value="TreeGrafter"/>
</dbReference>
<dbReference type="GO" id="GO:0005886">
    <property type="term" value="C:plasma membrane"/>
    <property type="evidence" value="ECO:0007669"/>
    <property type="project" value="InterPro"/>
</dbReference>
<proteinExistence type="inferred from homology"/>
<dbReference type="OMA" id="ESALVFM"/>
<dbReference type="InterPro" id="IPR039924">
    <property type="entry name" value="ICln/Lot5/Saf5"/>
</dbReference>
<evidence type="ECO:0000256" key="4">
    <source>
        <dbReference type="ARBA" id="ARBA00022490"/>
    </source>
</evidence>
<organism evidence="6 7">
    <name type="scientific">Wolfiporia cocos (strain MD-104)</name>
    <name type="common">Brown rot fungus</name>
    <dbReference type="NCBI Taxonomy" id="742152"/>
    <lineage>
        <taxon>Eukaryota</taxon>
        <taxon>Fungi</taxon>
        <taxon>Dikarya</taxon>
        <taxon>Basidiomycota</taxon>
        <taxon>Agaricomycotina</taxon>
        <taxon>Agaricomycetes</taxon>
        <taxon>Polyporales</taxon>
        <taxon>Phaeolaceae</taxon>
        <taxon>Wolfiporia</taxon>
    </lineage>
</organism>
<evidence type="ECO:0000256" key="1">
    <source>
        <dbReference type="ARBA" id="ARBA00004123"/>
    </source>
</evidence>
<dbReference type="Proteomes" id="UP000218811">
    <property type="component" value="Unassembled WGS sequence"/>
</dbReference>
<dbReference type="GO" id="GO:0034715">
    <property type="term" value="C:pICln-Sm protein complex"/>
    <property type="evidence" value="ECO:0007669"/>
    <property type="project" value="InterPro"/>
</dbReference>
<keyword evidence="4" id="KW-0963">Cytoplasm</keyword>
<dbReference type="GO" id="GO:0006821">
    <property type="term" value="P:chloride transport"/>
    <property type="evidence" value="ECO:0007669"/>
    <property type="project" value="InterPro"/>
</dbReference>
<dbReference type="Gene3D" id="2.30.29.30">
    <property type="entry name" value="Pleckstrin-homology domain (PH domain)/Phosphotyrosine-binding domain (PTB)"/>
    <property type="match status" value="1"/>
</dbReference>
<keyword evidence="7" id="KW-1185">Reference proteome</keyword>
<dbReference type="InterPro" id="IPR011993">
    <property type="entry name" value="PH-like_dom_sf"/>
</dbReference>
<dbReference type="Pfam" id="PF03517">
    <property type="entry name" value="Voldacs"/>
    <property type="match status" value="1"/>
</dbReference>
<name>A0A2H3K2L8_WOLCO</name>
<comment type="subcellular location">
    <subcellularLocation>
        <location evidence="2">Cytoplasm</location>
    </subcellularLocation>
    <subcellularLocation>
        <location evidence="1">Nucleus</location>
    </subcellularLocation>
</comment>
<evidence type="ECO:0000256" key="2">
    <source>
        <dbReference type="ARBA" id="ARBA00004496"/>
    </source>
</evidence>
<protein>
    <recommendedName>
        <fullName evidence="8">Regulator of volume decrease after cellular swelling-domain-containing protein</fullName>
    </recommendedName>
</protein>